<dbReference type="SUPFAM" id="SSF49303">
    <property type="entry name" value="beta-Galactosidase/glucuronidase domain"/>
    <property type="match status" value="1"/>
</dbReference>
<dbReference type="InterPro" id="IPR013783">
    <property type="entry name" value="Ig-like_fold"/>
</dbReference>
<dbReference type="SUPFAM" id="SSF51445">
    <property type="entry name" value="(Trans)glycosidases"/>
    <property type="match status" value="1"/>
</dbReference>
<feature type="domain" description="Glycoside hydrolase family 2 catalytic" evidence="5">
    <location>
        <begin position="308"/>
        <end position="457"/>
    </location>
</feature>
<accession>A0A512B675</accession>
<dbReference type="Gene3D" id="2.60.40.10">
    <property type="entry name" value="Immunoglobulins"/>
    <property type="match status" value="3"/>
</dbReference>
<dbReference type="Pfam" id="PF18565">
    <property type="entry name" value="Glyco_hydro2_C5"/>
    <property type="match status" value="1"/>
</dbReference>
<name>A0A512B675_9BACT</name>
<feature type="domain" description="Glycoside hydrolase family 2" evidence="8">
    <location>
        <begin position="746"/>
        <end position="848"/>
    </location>
</feature>
<dbReference type="InterPro" id="IPR051913">
    <property type="entry name" value="GH2_Domain-Containing"/>
</dbReference>
<dbReference type="Proteomes" id="UP000321532">
    <property type="component" value="Unassembled WGS sequence"/>
</dbReference>
<sequence>MMKSQFPLLTLLLIGLVLFGASFIKKEKSTPGRQRINFDLNWKFYQGDKAGAENPNFPVDDWRSVNLPHDWSIEGKYDTIYGTDWQSGYLPAGIGWYRKTFDWHSEWQNKKVSVQFDGVYMNSDVWLNGQHLGKRPYGYISFMYDLTPYLKKGKNILAVKVDHSKPQSGRWYTGSGIYRHVWLEVTNPVRVAHWGTQVTTPGVSAAKATINIKTQVLSEGITGENIQLETRILDKTGKTVASGTTAKKSDEAKTLDFEQQLTIEGPQLWSPDTPYLYEVVNIVRVRNQVTDEYHTPLGIRKLDFNAAKGFLLNDKQVKIKGVCLHHDAGPVGAAVPDDVLYRRLKLLKDMGCNTIRTSHNPFAPEFYSMCDSLGIMVMNETFDGWETAKARHDYGNYFAEWWQKDATDFIRRDRNHPSIIIWSIGNEVVKGTLDTQKKLLQLFHTLDPTRPVTQGGHDPTRGMTGDKARTALDINGFNGGGEEIGAFEEFHEKFPDIPSIGTEVPHTYQTRGVYRTTTNWRRQHFPAPWEIRSGSAGSMKDKADKVFRIADLAPQEVFPEEQQTTYYQNGEVKPILNKKPWATNIYYQSSYDNATVRSSARKAWQRVRDFDYVMGHFRWTGFDYLGETNGWPSRMANFGVLDICGFPKDHYYLYQSLWTEKPMVHLLPHWTHPAKEGTKIPVVVYTNGDAVELFLNGKSLGKQPYQDEQLVWQVPYEPGTIKAVALKNGKEVATHSYTTAGAPAAIQVKLDKNQLNANLKDITHLEVTVVDSKGTPVPLATNNISFSVNGPGKLIGVDNGDPLDLSNYKTNQRRAFRGKCLGLVQATDKPGVIKVNLSSPGLKSKEVTIQVKKDESEKRIGL</sequence>
<evidence type="ECO:0000256" key="1">
    <source>
        <dbReference type="ARBA" id="ARBA00007401"/>
    </source>
</evidence>
<dbReference type="Pfam" id="PF02836">
    <property type="entry name" value="Glyco_hydro_2_C"/>
    <property type="match status" value="1"/>
</dbReference>
<evidence type="ECO:0000259" key="7">
    <source>
        <dbReference type="Pfam" id="PF16355"/>
    </source>
</evidence>
<evidence type="ECO:0000256" key="2">
    <source>
        <dbReference type="ARBA" id="ARBA00022801"/>
    </source>
</evidence>
<dbReference type="GO" id="GO:0004553">
    <property type="term" value="F:hydrolase activity, hydrolyzing O-glycosyl compounds"/>
    <property type="evidence" value="ECO:0007669"/>
    <property type="project" value="InterPro"/>
</dbReference>
<feature type="domain" description="DUF4982" evidence="7">
    <location>
        <begin position="677"/>
        <end position="733"/>
    </location>
</feature>
<dbReference type="RefSeq" id="WP_146905702.1">
    <property type="nucleotide sequence ID" value="NZ_BJYS01000065.1"/>
</dbReference>
<evidence type="ECO:0000259" key="5">
    <source>
        <dbReference type="Pfam" id="PF02836"/>
    </source>
</evidence>
<evidence type="ECO:0000256" key="3">
    <source>
        <dbReference type="ARBA" id="ARBA00023295"/>
    </source>
</evidence>
<dbReference type="Pfam" id="PF00703">
    <property type="entry name" value="Glyco_hydro_2"/>
    <property type="match status" value="1"/>
</dbReference>
<dbReference type="EMBL" id="BJYS01000065">
    <property type="protein sequence ID" value="GEO07461.1"/>
    <property type="molecule type" value="Genomic_DNA"/>
</dbReference>
<organism evidence="9 10">
    <name type="scientific">Adhaeribacter aerolatus</name>
    <dbReference type="NCBI Taxonomy" id="670289"/>
    <lineage>
        <taxon>Bacteria</taxon>
        <taxon>Pseudomonadati</taxon>
        <taxon>Bacteroidota</taxon>
        <taxon>Cytophagia</taxon>
        <taxon>Cytophagales</taxon>
        <taxon>Hymenobacteraceae</taxon>
        <taxon>Adhaeribacter</taxon>
    </lineage>
</organism>
<feature type="domain" description="Glycoside hydrolase family 2 immunoglobulin-like beta-sandwich" evidence="4">
    <location>
        <begin position="197"/>
        <end position="300"/>
    </location>
</feature>
<protein>
    <submittedName>
        <fullName evidence="9">Beta-galactosidase</fullName>
    </submittedName>
</protein>
<dbReference type="InterPro" id="IPR036156">
    <property type="entry name" value="Beta-gal/glucu_dom_sf"/>
</dbReference>
<dbReference type="SUPFAM" id="SSF49785">
    <property type="entry name" value="Galactose-binding domain-like"/>
    <property type="match status" value="1"/>
</dbReference>
<dbReference type="Gene3D" id="3.20.20.80">
    <property type="entry name" value="Glycosidases"/>
    <property type="match status" value="1"/>
</dbReference>
<dbReference type="InterPro" id="IPR023232">
    <property type="entry name" value="Glyco_hydro_2_AS"/>
</dbReference>
<dbReference type="InterPro" id="IPR017853">
    <property type="entry name" value="GH"/>
</dbReference>
<keyword evidence="10" id="KW-1185">Reference proteome</keyword>
<dbReference type="Pfam" id="PF16355">
    <property type="entry name" value="DUF4982"/>
    <property type="match status" value="1"/>
</dbReference>
<keyword evidence="3" id="KW-0326">Glycosidase</keyword>
<dbReference type="InterPro" id="IPR006103">
    <property type="entry name" value="Glyco_hydro_2_cat"/>
</dbReference>
<dbReference type="PROSITE" id="PS00608">
    <property type="entry name" value="GLYCOSYL_HYDROL_F2_2"/>
    <property type="match status" value="1"/>
</dbReference>
<dbReference type="Gene3D" id="2.60.120.260">
    <property type="entry name" value="Galactose-binding domain-like"/>
    <property type="match status" value="1"/>
</dbReference>
<dbReference type="PANTHER" id="PTHR42732:SF1">
    <property type="entry name" value="BETA-MANNOSIDASE"/>
    <property type="match status" value="1"/>
</dbReference>
<reference evidence="9 10" key="1">
    <citation type="submission" date="2019-07" db="EMBL/GenBank/DDBJ databases">
        <title>Whole genome shotgun sequence of Adhaeribacter aerolatus NBRC 106133.</title>
        <authorList>
            <person name="Hosoyama A."/>
            <person name="Uohara A."/>
            <person name="Ohji S."/>
            <person name="Ichikawa N."/>
        </authorList>
    </citation>
    <scope>NUCLEOTIDE SEQUENCE [LARGE SCALE GENOMIC DNA]</scope>
    <source>
        <strain evidence="9 10">NBRC 106133</strain>
    </source>
</reference>
<evidence type="ECO:0000259" key="4">
    <source>
        <dbReference type="Pfam" id="PF00703"/>
    </source>
</evidence>
<dbReference type="OrthoDB" id="1007335at2"/>
<comment type="caution">
    <text evidence="9">The sequence shown here is derived from an EMBL/GenBank/DDBJ whole genome shotgun (WGS) entry which is preliminary data.</text>
</comment>
<dbReference type="InterPro" id="IPR040605">
    <property type="entry name" value="Glyco_hydro2_dom5"/>
</dbReference>
<dbReference type="AlphaFoldDB" id="A0A512B675"/>
<evidence type="ECO:0000259" key="8">
    <source>
        <dbReference type="Pfam" id="PF18565"/>
    </source>
</evidence>
<dbReference type="InterPro" id="IPR032311">
    <property type="entry name" value="DUF4982"/>
</dbReference>
<evidence type="ECO:0000313" key="9">
    <source>
        <dbReference type="EMBL" id="GEO07461.1"/>
    </source>
</evidence>
<feature type="domain" description="Glycosyl hydrolases family 2 sugar binding" evidence="6">
    <location>
        <begin position="92"/>
        <end position="183"/>
    </location>
</feature>
<dbReference type="GO" id="GO:0005975">
    <property type="term" value="P:carbohydrate metabolic process"/>
    <property type="evidence" value="ECO:0007669"/>
    <property type="project" value="InterPro"/>
</dbReference>
<evidence type="ECO:0000313" key="10">
    <source>
        <dbReference type="Proteomes" id="UP000321532"/>
    </source>
</evidence>
<keyword evidence="2" id="KW-0378">Hydrolase</keyword>
<comment type="similarity">
    <text evidence="1">Belongs to the glycosyl hydrolase 2 family.</text>
</comment>
<gene>
    <name evidence="9" type="ORF">AAE02nite_51250</name>
</gene>
<dbReference type="PANTHER" id="PTHR42732">
    <property type="entry name" value="BETA-GALACTOSIDASE"/>
    <property type="match status" value="1"/>
</dbReference>
<proteinExistence type="inferred from homology"/>
<dbReference type="Pfam" id="PF02837">
    <property type="entry name" value="Glyco_hydro_2_N"/>
    <property type="match status" value="1"/>
</dbReference>
<evidence type="ECO:0000259" key="6">
    <source>
        <dbReference type="Pfam" id="PF02837"/>
    </source>
</evidence>
<dbReference type="InterPro" id="IPR006101">
    <property type="entry name" value="Glyco_hydro_2"/>
</dbReference>
<dbReference type="InterPro" id="IPR006104">
    <property type="entry name" value="Glyco_hydro_2_N"/>
</dbReference>
<dbReference type="InterPro" id="IPR006102">
    <property type="entry name" value="Ig-like_GH2"/>
</dbReference>
<dbReference type="PRINTS" id="PR00132">
    <property type="entry name" value="GLHYDRLASE2"/>
</dbReference>
<dbReference type="InterPro" id="IPR008979">
    <property type="entry name" value="Galactose-bd-like_sf"/>
</dbReference>